<gene>
    <name evidence="3" type="ORF">FEM48_Zijuj09G0091500</name>
</gene>
<accession>A0A978US43</accession>
<dbReference type="Proteomes" id="UP000813462">
    <property type="component" value="Unassembled WGS sequence"/>
</dbReference>
<dbReference type="InterPro" id="IPR002182">
    <property type="entry name" value="NB-ARC"/>
</dbReference>
<name>A0A978US43_ZIZJJ</name>
<dbReference type="PANTHER" id="PTHR36766:SF59">
    <property type="entry name" value="DISEASE RESISTANCE PROTEIN RGA2-LIKE"/>
    <property type="match status" value="1"/>
</dbReference>
<reference evidence="3" key="1">
    <citation type="journal article" date="2021" name="Front. Plant Sci.">
        <title>Chromosome-Scale Genome Assembly for Chinese Sour Jujube and Insights Into Its Genome Evolution and Domestication Signature.</title>
        <authorList>
            <person name="Shen L.-Y."/>
            <person name="Luo H."/>
            <person name="Wang X.-L."/>
            <person name="Wang X.-M."/>
            <person name="Qiu X.-J."/>
            <person name="Liu H."/>
            <person name="Zhou S.-S."/>
            <person name="Jia K.-H."/>
            <person name="Nie S."/>
            <person name="Bao Y.-T."/>
            <person name="Zhang R.-G."/>
            <person name="Yun Q.-Z."/>
            <person name="Chai Y.-H."/>
            <person name="Lu J.-Y."/>
            <person name="Li Y."/>
            <person name="Zhao S.-W."/>
            <person name="Mao J.-F."/>
            <person name="Jia S.-G."/>
            <person name="Mao Y.-M."/>
        </authorList>
    </citation>
    <scope>NUCLEOTIDE SEQUENCE</scope>
    <source>
        <strain evidence="3">AT0</strain>
        <tissue evidence="3">Leaf</tissue>
    </source>
</reference>
<dbReference type="Pfam" id="PF00931">
    <property type="entry name" value="NB-ARC"/>
    <property type="match status" value="1"/>
</dbReference>
<evidence type="ECO:0000256" key="1">
    <source>
        <dbReference type="ARBA" id="ARBA00022821"/>
    </source>
</evidence>
<dbReference type="GO" id="GO:0043531">
    <property type="term" value="F:ADP binding"/>
    <property type="evidence" value="ECO:0007669"/>
    <property type="project" value="InterPro"/>
</dbReference>
<evidence type="ECO:0000313" key="3">
    <source>
        <dbReference type="EMBL" id="KAH7517693.1"/>
    </source>
</evidence>
<dbReference type="EMBL" id="JAEACU010000009">
    <property type="protein sequence ID" value="KAH7517693.1"/>
    <property type="molecule type" value="Genomic_DNA"/>
</dbReference>
<evidence type="ECO:0000313" key="4">
    <source>
        <dbReference type="Proteomes" id="UP000813462"/>
    </source>
</evidence>
<organism evidence="3 4">
    <name type="scientific">Ziziphus jujuba var. spinosa</name>
    <dbReference type="NCBI Taxonomy" id="714518"/>
    <lineage>
        <taxon>Eukaryota</taxon>
        <taxon>Viridiplantae</taxon>
        <taxon>Streptophyta</taxon>
        <taxon>Embryophyta</taxon>
        <taxon>Tracheophyta</taxon>
        <taxon>Spermatophyta</taxon>
        <taxon>Magnoliopsida</taxon>
        <taxon>eudicotyledons</taxon>
        <taxon>Gunneridae</taxon>
        <taxon>Pentapetalae</taxon>
        <taxon>rosids</taxon>
        <taxon>fabids</taxon>
        <taxon>Rosales</taxon>
        <taxon>Rhamnaceae</taxon>
        <taxon>Paliureae</taxon>
        <taxon>Ziziphus</taxon>
    </lineage>
</organism>
<dbReference type="SUPFAM" id="SSF52540">
    <property type="entry name" value="P-loop containing nucleoside triphosphate hydrolases"/>
    <property type="match status" value="1"/>
</dbReference>
<keyword evidence="1" id="KW-0611">Plant defense</keyword>
<sequence length="253" mass="29404">METLWQVVFDKLAIPLMEVFRNIWDRSDNLEKLKRNLLYYANRVREMFSKLQTCRDEGSRFNLKERRRPVSTKKETSSFVIESEVYGREKEVDNIVDVLLNCEATATHGVIRSISNDTCLCSSMEVLHSKVWHLLHKKKYLIISDDVWIEDQDEWERLRPLFRGVIVGSKIIITTRSKRVAMMMNCPTSLYYLEGLSDDACWSLFMWRAFQPGEREEHPDLLPIEGVALAAKTLGSLMRLKGKKLEGVVGCPK</sequence>
<comment type="caution">
    <text evidence="3">The sequence shown here is derived from an EMBL/GenBank/DDBJ whole genome shotgun (WGS) entry which is preliminary data.</text>
</comment>
<dbReference type="InterPro" id="IPR027417">
    <property type="entry name" value="P-loop_NTPase"/>
</dbReference>
<protein>
    <recommendedName>
        <fullName evidence="2">NB-ARC domain-containing protein</fullName>
    </recommendedName>
</protein>
<evidence type="ECO:0000259" key="2">
    <source>
        <dbReference type="Pfam" id="PF00931"/>
    </source>
</evidence>
<dbReference type="Gene3D" id="3.40.50.300">
    <property type="entry name" value="P-loop containing nucleotide triphosphate hydrolases"/>
    <property type="match status" value="1"/>
</dbReference>
<dbReference type="PANTHER" id="PTHR36766">
    <property type="entry name" value="PLANT BROAD-SPECTRUM MILDEW RESISTANCE PROTEIN RPW8"/>
    <property type="match status" value="1"/>
</dbReference>
<proteinExistence type="predicted"/>
<feature type="domain" description="NB-ARC" evidence="2">
    <location>
        <begin position="125"/>
        <end position="211"/>
    </location>
</feature>
<dbReference type="AlphaFoldDB" id="A0A978US43"/>
<dbReference type="GO" id="GO:0006952">
    <property type="term" value="P:defense response"/>
    <property type="evidence" value="ECO:0007669"/>
    <property type="project" value="UniProtKB-KW"/>
</dbReference>